<dbReference type="Proteomes" id="UP000544872">
    <property type="component" value="Unassembled WGS sequence"/>
</dbReference>
<proteinExistence type="predicted"/>
<feature type="transmembrane region" description="Helical" evidence="1">
    <location>
        <begin position="43"/>
        <end position="70"/>
    </location>
</feature>
<comment type="caution">
    <text evidence="2">The sequence shown here is derived from an EMBL/GenBank/DDBJ whole genome shotgun (WGS) entry which is preliminary data.</text>
</comment>
<evidence type="ECO:0000313" key="2">
    <source>
        <dbReference type="EMBL" id="MBB6210242.1"/>
    </source>
</evidence>
<evidence type="ECO:0008006" key="4">
    <source>
        <dbReference type="Google" id="ProtNLM"/>
    </source>
</evidence>
<protein>
    <recommendedName>
        <fullName evidence="4">Alpha-L-glutamate ligase-related protein ATP-grasp domain-containing protein</fullName>
    </recommendedName>
</protein>
<gene>
    <name evidence="2" type="ORF">FHS48_001657</name>
</gene>
<dbReference type="RefSeq" id="WP_184263082.1">
    <property type="nucleotide sequence ID" value="NZ_JACIIX010000005.1"/>
</dbReference>
<reference evidence="2 3" key="1">
    <citation type="submission" date="2020-08" db="EMBL/GenBank/DDBJ databases">
        <title>Genomic Encyclopedia of Type Strains, Phase IV (KMG-IV): sequencing the most valuable type-strain genomes for metagenomic binning, comparative biology and taxonomic classification.</title>
        <authorList>
            <person name="Goeker M."/>
        </authorList>
    </citation>
    <scope>NUCLEOTIDE SEQUENCE [LARGE SCALE GENOMIC DNA]</scope>
    <source>
        <strain evidence="2 3">DSM 11590</strain>
    </source>
</reference>
<accession>A0A7X0DNH0</accession>
<keyword evidence="1" id="KW-0812">Transmembrane</keyword>
<evidence type="ECO:0000256" key="1">
    <source>
        <dbReference type="SAM" id="Phobius"/>
    </source>
</evidence>
<sequence>MTPWLRMRLPLDGLGLGRSDALALRRWGRARLRDRLRRRGRAGWLLAGLLPLLSPLLWAVAVPVLVAGFLRRRSLLSPLPGPQAARLLADCWASGADPLECWLWRHWFSEHSLSEHPHHPLPGRAAALVLPYLGAAADHQTLRDKQAMADRLAAAGVPVPPTLGLLSGGVLSGGLLSAGLLPAGHPADPAALPPVLRAEGPARLFVKPRHGSGGVAAWPLDRLGPGLVRLNGRPPAPAAEALGRLSARLGDDLLIQPRLTAAPDLAALCAAGPEGEGPEDGAPENGALPVLRLTTARLPGQAPWLHSALLCLPVPGQPPRSFLRGHLYVPVDLGRSPGADQSIHRVVPPGIQPVMNTLIHTVIPGGPASGTLLPGLLLGQPQQRLQQVPWNGQPLAGRPLPHLEAAASAALRAMALLPGLPLVNWDIALTADGPLVLDGNTCGNWILTALPPPGADTLLPLLLRWASAQA</sequence>
<name>A0A7X0DNH0_NOVIT</name>
<keyword evidence="3" id="KW-1185">Reference proteome</keyword>
<keyword evidence="1" id="KW-1133">Transmembrane helix</keyword>
<keyword evidence="1" id="KW-0472">Membrane</keyword>
<organism evidence="2 3">
    <name type="scientific">Novispirillum itersonii</name>
    <name type="common">Aquaspirillum itersonii</name>
    <dbReference type="NCBI Taxonomy" id="189"/>
    <lineage>
        <taxon>Bacteria</taxon>
        <taxon>Pseudomonadati</taxon>
        <taxon>Pseudomonadota</taxon>
        <taxon>Alphaproteobacteria</taxon>
        <taxon>Rhodospirillales</taxon>
        <taxon>Novispirillaceae</taxon>
        <taxon>Novispirillum</taxon>
    </lineage>
</organism>
<dbReference type="AlphaFoldDB" id="A0A7X0DNH0"/>
<dbReference type="EMBL" id="JACIIX010000005">
    <property type="protein sequence ID" value="MBB6210242.1"/>
    <property type="molecule type" value="Genomic_DNA"/>
</dbReference>
<evidence type="ECO:0000313" key="3">
    <source>
        <dbReference type="Proteomes" id="UP000544872"/>
    </source>
</evidence>